<keyword evidence="2" id="KW-1185">Reference proteome</keyword>
<feature type="region of interest" description="Disordered" evidence="1">
    <location>
        <begin position="1"/>
        <end position="21"/>
    </location>
</feature>
<accession>A0A1I8GU20</accession>
<evidence type="ECO:0000313" key="2">
    <source>
        <dbReference type="Proteomes" id="UP000095280"/>
    </source>
</evidence>
<sequence length="307" mass="35231">MAALDALGKPRYPLGRRHTRNRTSYGSMHHWLHSELSGHNLSGYQDTESHLVAVTTDRQPPGPGAKFLKASQRGCQTVPEEEQLHEAGDGLQRLVSPCAVMPDYPQYRELRQCMTERDRNRHGVNYRAEDLAQPAEQRTAAVPKLPILPSPRPHDQSNTLAHRSERDHRPFHFWPELGKSAAAPAVRPRAHGYDDAHKAYLKQSRPPQTERQQPRLRNGKGGSTWRHLKFAMQPDGQRTQFLDGQVSMADAYRRQLALQPGFLDQHRQQQQRVANAATERIRQQAYDTNRRPTAKRGMEYNNWLVMR</sequence>
<feature type="region of interest" description="Disordered" evidence="1">
    <location>
        <begin position="200"/>
        <end position="223"/>
    </location>
</feature>
<evidence type="ECO:0000256" key="1">
    <source>
        <dbReference type="SAM" id="MobiDB-lite"/>
    </source>
</evidence>
<dbReference type="AlphaFoldDB" id="A0A1I8GU20"/>
<proteinExistence type="predicted"/>
<name>A0A1I8GU20_9PLAT</name>
<reference evidence="3" key="1">
    <citation type="submission" date="2016-11" db="UniProtKB">
        <authorList>
            <consortium name="WormBaseParasite"/>
        </authorList>
    </citation>
    <scope>IDENTIFICATION</scope>
</reference>
<organism evidence="2 3">
    <name type="scientific">Macrostomum lignano</name>
    <dbReference type="NCBI Taxonomy" id="282301"/>
    <lineage>
        <taxon>Eukaryota</taxon>
        <taxon>Metazoa</taxon>
        <taxon>Spiralia</taxon>
        <taxon>Lophotrochozoa</taxon>
        <taxon>Platyhelminthes</taxon>
        <taxon>Rhabditophora</taxon>
        <taxon>Macrostomorpha</taxon>
        <taxon>Macrostomida</taxon>
        <taxon>Macrostomidae</taxon>
        <taxon>Macrostomum</taxon>
    </lineage>
</organism>
<dbReference type="Proteomes" id="UP000095280">
    <property type="component" value="Unplaced"/>
</dbReference>
<protein>
    <submittedName>
        <fullName evidence="3">Uncharacterized protein</fullName>
    </submittedName>
</protein>
<dbReference type="WBParaSite" id="maker-uti_cns_0003140-snap-gene-0.11-mRNA-1">
    <property type="protein sequence ID" value="maker-uti_cns_0003140-snap-gene-0.11-mRNA-1"/>
    <property type="gene ID" value="maker-uti_cns_0003140-snap-gene-0.11"/>
</dbReference>
<evidence type="ECO:0000313" key="3">
    <source>
        <dbReference type="WBParaSite" id="maker-uti_cns_0003140-snap-gene-0.11-mRNA-1"/>
    </source>
</evidence>